<dbReference type="AlphaFoldDB" id="A0A8X6IEP9"/>
<gene>
    <name evidence="2" type="ORF">NPIL_141751</name>
</gene>
<keyword evidence="1" id="KW-1133">Transmembrane helix</keyword>
<evidence type="ECO:0000313" key="3">
    <source>
        <dbReference type="Proteomes" id="UP000887013"/>
    </source>
</evidence>
<accession>A0A8X6IEP9</accession>
<proteinExistence type="predicted"/>
<keyword evidence="1" id="KW-0472">Membrane</keyword>
<organism evidence="2 3">
    <name type="scientific">Nephila pilipes</name>
    <name type="common">Giant wood spider</name>
    <name type="synonym">Nephila maculata</name>
    <dbReference type="NCBI Taxonomy" id="299642"/>
    <lineage>
        <taxon>Eukaryota</taxon>
        <taxon>Metazoa</taxon>
        <taxon>Ecdysozoa</taxon>
        <taxon>Arthropoda</taxon>
        <taxon>Chelicerata</taxon>
        <taxon>Arachnida</taxon>
        <taxon>Araneae</taxon>
        <taxon>Araneomorphae</taxon>
        <taxon>Entelegynae</taxon>
        <taxon>Araneoidea</taxon>
        <taxon>Nephilidae</taxon>
        <taxon>Nephila</taxon>
    </lineage>
</organism>
<keyword evidence="3" id="KW-1185">Reference proteome</keyword>
<evidence type="ECO:0000256" key="1">
    <source>
        <dbReference type="SAM" id="Phobius"/>
    </source>
</evidence>
<feature type="transmembrane region" description="Helical" evidence="1">
    <location>
        <begin position="67"/>
        <end position="100"/>
    </location>
</feature>
<comment type="caution">
    <text evidence="2">The sequence shown here is derived from an EMBL/GenBank/DDBJ whole genome shotgun (WGS) entry which is preliminary data.</text>
</comment>
<dbReference type="EMBL" id="BMAW01089913">
    <property type="protein sequence ID" value="GFS42135.1"/>
    <property type="molecule type" value="Genomic_DNA"/>
</dbReference>
<sequence>MPSGHKVPTACIKPWQKAAYSSGFYALARFSVFKRFAGGLWLAWCALRYCIYCEGMVWYGYVGDTQYATFYGAAFCMAVQVLFASFAIWPFTVCTFYYWSVSSNLHEIGKHLMEEYPERILLEYNIFGYYIINSLL</sequence>
<keyword evidence="1" id="KW-0812">Transmembrane</keyword>
<evidence type="ECO:0000313" key="2">
    <source>
        <dbReference type="EMBL" id="GFS42135.1"/>
    </source>
</evidence>
<protein>
    <submittedName>
        <fullName evidence="2">Uncharacterized protein</fullName>
    </submittedName>
</protein>
<reference evidence="2" key="1">
    <citation type="submission" date="2020-08" db="EMBL/GenBank/DDBJ databases">
        <title>Multicomponent nature underlies the extraordinary mechanical properties of spider dragline silk.</title>
        <authorList>
            <person name="Kono N."/>
            <person name="Nakamura H."/>
            <person name="Mori M."/>
            <person name="Yoshida Y."/>
            <person name="Ohtoshi R."/>
            <person name="Malay A.D."/>
            <person name="Moran D.A.P."/>
            <person name="Tomita M."/>
            <person name="Numata K."/>
            <person name="Arakawa K."/>
        </authorList>
    </citation>
    <scope>NUCLEOTIDE SEQUENCE</scope>
</reference>
<name>A0A8X6IEP9_NEPPI</name>
<feature type="transmembrane region" description="Helical" evidence="1">
    <location>
        <begin position="39"/>
        <end position="61"/>
    </location>
</feature>
<dbReference type="Proteomes" id="UP000887013">
    <property type="component" value="Unassembled WGS sequence"/>
</dbReference>